<evidence type="ECO:0008006" key="10">
    <source>
        <dbReference type="Google" id="ProtNLM"/>
    </source>
</evidence>
<dbReference type="InterPro" id="IPR011010">
    <property type="entry name" value="DNA_brk_join_enz"/>
</dbReference>
<dbReference type="EMBL" id="CAAHFG010000001">
    <property type="protein sequence ID" value="VGO13872.1"/>
    <property type="molecule type" value="Genomic_DNA"/>
</dbReference>
<evidence type="ECO:0000259" key="6">
    <source>
        <dbReference type="PROSITE" id="PS51898"/>
    </source>
</evidence>
<dbReference type="GO" id="GO:0006310">
    <property type="term" value="P:DNA recombination"/>
    <property type="evidence" value="ECO:0007669"/>
    <property type="project" value="UniProtKB-KW"/>
</dbReference>
<keyword evidence="2" id="KW-0229">DNA integration</keyword>
<dbReference type="InterPro" id="IPR044068">
    <property type="entry name" value="CB"/>
</dbReference>
<proteinExistence type="inferred from homology"/>
<dbReference type="RefSeq" id="WP_136079407.1">
    <property type="nucleotide sequence ID" value="NZ_CAAHFG010000001.1"/>
</dbReference>
<evidence type="ECO:0000256" key="4">
    <source>
        <dbReference type="ARBA" id="ARBA00023172"/>
    </source>
</evidence>
<evidence type="ECO:0000256" key="2">
    <source>
        <dbReference type="ARBA" id="ARBA00022908"/>
    </source>
</evidence>
<comment type="similarity">
    <text evidence="1">Belongs to the 'phage' integrase family.</text>
</comment>
<dbReference type="PROSITE" id="PS51900">
    <property type="entry name" value="CB"/>
    <property type="match status" value="1"/>
</dbReference>
<evidence type="ECO:0000256" key="5">
    <source>
        <dbReference type="PROSITE-ProRule" id="PRU01248"/>
    </source>
</evidence>
<reference evidence="8 9" key="1">
    <citation type="submission" date="2019-04" db="EMBL/GenBank/DDBJ databases">
        <authorList>
            <person name="Van Vliet M D."/>
        </authorList>
    </citation>
    <scope>NUCLEOTIDE SEQUENCE [LARGE SCALE GENOMIC DNA]</scope>
    <source>
        <strain evidence="8 9">F1</strain>
    </source>
</reference>
<organism evidence="8 9">
    <name type="scientific">Pontiella desulfatans</name>
    <dbReference type="NCBI Taxonomy" id="2750659"/>
    <lineage>
        <taxon>Bacteria</taxon>
        <taxon>Pseudomonadati</taxon>
        <taxon>Kiritimatiellota</taxon>
        <taxon>Kiritimatiellia</taxon>
        <taxon>Kiritimatiellales</taxon>
        <taxon>Pontiellaceae</taxon>
        <taxon>Pontiella</taxon>
    </lineage>
</organism>
<dbReference type="Pfam" id="PF00589">
    <property type="entry name" value="Phage_integrase"/>
    <property type="match status" value="1"/>
</dbReference>
<dbReference type="AlphaFoldDB" id="A0A6C2U1P1"/>
<dbReference type="GO" id="GO:0015074">
    <property type="term" value="P:DNA integration"/>
    <property type="evidence" value="ECO:0007669"/>
    <property type="project" value="UniProtKB-KW"/>
</dbReference>
<keyword evidence="9" id="KW-1185">Reference proteome</keyword>
<evidence type="ECO:0000313" key="9">
    <source>
        <dbReference type="Proteomes" id="UP000366872"/>
    </source>
</evidence>
<dbReference type="PROSITE" id="PS51898">
    <property type="entry name" value="TYR_RECOMBINASE"/>
    <property type="match status" value="1"/>
</dbReference>
<accession>A0A6C2U1P1</accession>
<dbReference type="PANTHER" id="PTHR30349">
    <property type="entry name" value="PHAGE INTEGRASE-RELATED"/>
    <property type="match status" value="1"/>
</dbReference>
<evidence type="ECO:0000256" key="3">
    <source>
        <dbReference type="ARBA" id="ARBA00023125"/>
    </source>
</evidence>
<dbReference type="GO" id="GO:0003677">
    <property type="term" value="F:DNA binding"/>
    <property type="evidence" value="ECO:0007669"/>
    <property type="project" value="UniProtKB-UniRule"/>
</dbReference>
<dbReference type="InterPro" id="IPR050090">
    <property type="entry name" value="Tyrosine_recombinase_XerCD"/>
</dbReference>
<name>A0A6C2U1P1_PONDE</name>
<dbReference type="InterPro" id="IPR010998">
    <property type="entry name" value="Integrase_recombinase_N"/>
</dbReference>
<dbReference type="Proteomes" id="UP000366872">
    <property type="component" value="Unassembled WGS sequence"/>
</dbReference>
<evidence type="ECO:0000313" key="8">
    <source>
        <dbReference type="EMBL" id="VGO13872.1"/>
    </source>
</evidence>
<dbReference type="InterPro" id="IPR013762">
    <property type="entry name" value="Integrase-like_cat_sf"/>
</dbReference>
<protein>
    <recommendedName>
        <fullName evidence="10">Tyr recombinase domain-containing protein</fullName>
    </recommendedName>
</protein>
<evidence type="ECO:0000256" key="1">
    <source>
        <dbReference type="ARBA" id="ARBA00008857"/>
    </source>
</evidence>
<dbReference type="SUPFAM" id="SSF56349">
    <property type="entry name" value="DNA breaking-rejoining enzymes"/>
    <property type="match status" value="2"/>
</dbReference>
<dbReference type="Gene3D" id="1.10.443.10">
    <property type="entry name" value="Intergrase catalytic core"/>
    <property type="match status" value="1"/>
</dbReference>
<dbReference type="PANTHER" id="PTHR30349:SF64">
    <property type="entry name" value="PROPHAGE INTEGRASE INTD-RELATED"/>
    <property type="match status" value="1"/>
</dbReference>
<keyword evidence="4" id="KW-0233">DNA recombination</keyword>
<feature type="domain" description="Tyr recombinase" evidence="6">
    <location>
        <begin position="192"/>
        <end position="474"/>
    </location>
</feature>
<gene>
    <name evidence="8" type="ORF">PDESU_02429</name>
</gene>
<feature type="domain" description="Core-binding (CB)" evidence="7">
    <location>
        <begin position="90"/>
        <end position="177"/>
    </location>
</feature>
<evidence type="ECO:0000259" key="7">
    <source>
        <dbReference type="PROSITE" id="PS51900"/>
    </source>
</evidence>
<dbReference type="Gene3D" id="1.10.150.130">
    <property type="match status" value="1"/>
</dbReference>
<keyword evidence="3 5" id="KW-0238">DNA-binding</keyword>
<sequence>MGLVMRKTSKWWYGRYKVDGREYVKNLRVEIRGTRPVSLKDSGSVHFENSRGEAQAALDKLLDVVHSSKSETQLAEAIYEARSGQKLKRYAVKDITQIWIDKPRKKPPSEQHSKQVTSRLNRLVSYLNTHYPKISRVDQLRPIHIQAFLDNLEQSGVTAETWNKYLVPIKTALKRAGVPAAREILQKETDTVSRHPFTVEELQAIFEAAKKTEPLIYTLSVTAACTAMRKKDCCFLQWDNVDLDEGFITVKTSKTGQVVDIPLADILRDEILKQQGKHPEYVFPEAAQLYQTNANGISYRFKKVLEVAGFDTGKNRSHTELKNDQCSLEELQQAIEVSFSGQKKKRVKSVVSVYLTGMGIKPTAKATGFSPSTVSSYLNELESATGKAIIRGKRRPMEKIPKPTRGAMRTKRENGLNKASLRDFHSFRTTFVTLALMRGMPLDIVRKITGHQTADIVMKHYFRPQREQLRNAMQNSMPGLLTCSTRQLKTPIDQAIEILRTLDLNVSQNDLQAKIDKALNLLQGVSV</sequence>
<dbReference type="InterPro" id="IPR002104">
    <property type="entry name" value="Integrase_catalytic"/>
</dbReference>